<keyword evidence="6 8" id="KW-1133">Transmembrane helix</keyword>
<keyword evidence="3" id="KW-0645">Protease</keyword>
<feature type="transmembrane region" description="Helical" evidence="8">
    <location>
        <begin position="117"/>
        <end position="141"/>
    </location>
</feature>
<proteinExistence type="predicted"/>
<dbReference type="Pfam" id="PF09721">
    <property type="entry name" value="Exosortase_EpsH"/>
    <property type="match status" value="1"/>
</dbReference>
<evidence type="ECO:0000313" key="10">
    <source>
        <dbReference type="Proteomes" id="UP000060487"/>
    </source>
</evidence>
<dbReference type="RefSeq" id="WP_085053022.1">
    <property type="nucleotide sequence ID" value="NZ_LNQR01000085.1"/>
</dbReference>
<dbReference type="EMBL" id="LNQR01000085">
    <property type="protein sequence ID" value="KWT82628.1"/>
    <property type="molecule type" value="Genomic_DNA"/>
</dbReference>
<keyword evidence="7 8" id="KW-0472">Membrane</keyword>
<feature type="transmembrane region" description="Helical" evidence="8">
    <location>
        <begin position="147"/>
        <end position="171"/>
    </location>
</feature>
<keyword evidence="2" id="KW-1003">Cell membrane</keyword>
<comment type="caution">
    <text evidence="9">The sequence shown here is derived from an EMBL/GenBank/DDBJ whole genome shotgun (WGS) entry which is preliminary data.</text>
</comment>
<dbReference type="NCBIfam" id="TIGR04178">
    <property type="entry name" value="exo_archaeo"/>
    <property type="match status" value="1"/>
</dbReference>
<feature type="transmembrane region" description="Helical" evidence="8">
    <location>
        <begin position="12"/>
        <end position="31"/>
    </location>
</feature>
<organism evidence="9 10">
    <name type="scientific">Candidatus Magnetominusculus xianensis</name>
    <dbReference type="NCBI Taxonomy" id="1748249"/>
    <lineage>
        <taxon>Bacteria</taxon>
        <taxon>Pseudomonadati</taxon>
        <taxon>Nitrospirota</taxon>
        <taxon>Nitrospiria</taxon>
        <taxon>Nitrospirales</taxon>
        <taxon>Nitrospiraceae</taxon>
        <taxon>Candidatus Magnetominusculus</taxon>
    </lineage>
</organism>
<evidence type="ECO:0000256" key="2">
    <source>
        <dbReference type="ARBA" id="ARBA00022475"/>
    </source>
</evidence>
<keyword evidence="4 8" id="KW-0812">Transmembrane</keyword>
<feature type="transmembrane region" description="Helical" evidence="8">
    <location>
        <begin position="85"/>
        <end position="105"/>
    </location>
</feature>
<evidence type="ECO:0000256" key="4">
    <source>
        <dbReference type="ARBA" id="ARBA00022692"/>
    </source>
</evidence>
<name>A0ABR5SD11_9BACT</name>
<evidence type="ECO:0000256" key="1">
    <source>
        <dbReference type="ARBA" id="ARBA00004651"/>
    </source>
</evidence>
<gene>
    <name evidence="9" type="ORF">ASN18_2420</name>
</gene>
<protein>
    <submittedName>
        <fullName evidence="9">Exosortase H</fullName>
    </submittedName>
</protein>
<evidence type="ECO:0000256" key="5">
    <source>
        <dbReference type="ARBA" id="ARBA00022801"/>
    </source>
</evidence>
<reference evidence="9 10" key="1">
    <citation type="submission" date="2015-11" db="EMBL/GenBank/DDBJ databases">
        <authorList>
            <person name="Lin W."/>
        </authorList>
    </citation>
    <scope>NUCLEOTIDE SEQUENCE [LARGE SCALE GENOMIC DNA]</scope>
    <source>
        <strain evidence="9 10">HCH-1</strain>
    </source>
</reference>
<dbReference type="Proteomes" id="UP000060487">
    <property type="component" value="Unassembled WGS sequence"/>
</dbReference>
<keyword evidence="10" id="KW-1185">Reference proteome</keyword>
<accession>A0ABR5SD11</accession>
<evidence type="ECO:0000256" key="6">
    <source>
        <dbReference type="ARBA" id="ARBA00022989"/>
    </source>
</evidence>
<evidence type="ECO:0000313" key="9">
    <source>
        <dbReference type="EMBL" id="KWT82628.1"/>
    </source>
</evidence>
<dbReference type="InterPro" id="IPR019127">
    <property type="entry name" value="Exosortase"/>
</dbReference>
<evidence type="ECO:0000256" key="7">
    <source>
        <dbReference type="ARBA" id="ARBA00023136"/>
    </source>
</evidence>
<keyword evidence="5" id="KW-0378">Hydrolase</keyword>
<comment type="subcellular location">
    <subcellularLocation>
        <location evidence="1">Cell membrane</location>
        <topology evidence="1">Multi-pass membrane protein</topology>
    </subcellularLocation>
</comment>
<dbReference type="InterPro" id="IPR026392">
    <property type="entry name" value="Exo/Archaeosortase_dom"/>
</dbReference>
<sequence length="177" mass="19718">MKAESYNIKRLILTYVLVMLSAYGAIHLKIIKELNTGELLTEILTIQTTEILNILHLDATCSATKITMTPPSNKPNTLNVFAMDIRFGCNGIEAMLIYAAAVTAFPASWKRKLAGIFVGIVLIHIANVGRIVALAFIGVYYPKLFQYFHVYILQGMMIAFALVIFFVYLHLNATKTA</sequence>
<evidence type="ECO:0000256" key="8">
    <source>
        <dbReference type="SAM" id="Phobius"/>
    </source>
</evidence>
<evidence type="ECO:0000256" key="3">
    <source>
        <dbReference type="ARBA" id="ARBA00022670"/>
    </source>
</evidence>